<sequence length="222" mass="25246">MFTSLVIATLSATVLVDSLILYYPVYPKYVVPKHMQNFERNAPPRIFAADSNIPSSGIVFLKKNLQESLVNFQAQSDLEESNNRQRIHSDRGNILHQNLKAVSKDNNNIDNTEPSKNTPTRFYAIYDSKSKQYVTNNEIGSISEPYHDRTVHLISPEKDVNKFTDQLGTKSSIPFKSNQNLRSITSTIPETKVSSQYTSGRRIFLIDSDAIIKPSKFFALRR</sequence>
<proteinExistence type="predicted"/>
<gene>
    <name evidence="1" type="ORF">CJOHNSTONI_LOCUS5068</name>
</gene>
<dbReference type="OrthoDB" id="5832735at2759"/>
<evidence type="ECO:0000313" key="2">
    <source>
        <dbReference type="Proteomes" id="UP000746747"/>
    </source>
</evidence>
<keyword evidence="2" id="KW-1185">Reference proteome</keyword>
<dbReference type="Proteomes" id="UP000746747">
    <property type="component" value="Unassembled WGS sequence"/>
</dbReference>
<protein>
    <submittedName>
        <fullName evidence="1">Uncharacterized protein</fullName>
    </submittedName>
</protein>
<dbReference type="AlphaFoldDB" id="A0A8J2Q789"/>
<accession>A0A8J2Q789</accession>
<organism evidence="1 2">
    <name type="scientific">Cercopithifilaria johnstoni</name>
    <dbReference type="NCBI Taxonomy" id="2874296"/>
    <lineage>
        <taxon>Eukaryota</taxon>
        <taxon>Metazoa</taxon>
        <taxon>Ecdysozoa</taxon>
        <taxon>Nematoda</taxon>
        <taxon>Chromadorea</taxon>
        <taxon>Rhabditida</taxon>
        <taxon>Spirurina</taxon>
        <taxon>Spiruromorpha</taxon>
        <taxon>Filarioidea</taxon>
        <taxon>Onchocercidae</taxon>
        <taxon>Cercopithifilaria</taxon>
    </lineage>
</organism>
<dbReference type="EMBL" id="CAKAEH010001345">
    <property type="protein sequence ID" value="CAG9534982.1"/>
    <property type="molecule type" value="Genomic_DNA"/>
</dbReference>
<evidence type="ECO:0000313" key="1">
    <source>
        <dbReference type="EMBL" id="CAG9534982.1"/>
    </source>
</evidence>
<name>A0A8J2Q789_9BILA</name>
<reference evidence="1" key="1">
    <citation type="submission" date="2021-09" db="EMBL/GenBank/DDBJ databases">
        <authorList>
            <consortium name="Pathogen Informatics"/>
        </authorList>
    </citation>
    <scope>NUCLEOTIDE SEQUENCE</scope>
</reference>
<comment type="caution">
    <text evidence="1">The sequence shown here is derived from an EMBL/GenBank/DDBJ whole genome shotgun (WGS) entry which is preliminary data.</text>
</comment>